<gene>
    <name evidence="6" type="ORF">CC84DRAFT_114446</name>
</gene>
<keyword evidence="4" id="KW-1133">Transmembrane helix</keyword>
<evidence type="ECO:0000256" key="2">
    <source>
        <dbReference type="ARBA" id="ARBA00022448"/>
    </source>
</evidence>
<evidence type="ECO:0000256" key="3">
    <source>
        <dbReference type="ARBA" id="ARBA00022692"/>
    </source>
</evidence>
<name>A0A177CXU0_9PLEO</name>
<dbReference type="GO" id="GO:0022857">
    <property type="term" value="F:transmembrane transporter activity"/>
    <property type="evidence" value="ECO:0007669"/>
    <property type="project" value="TreeGrafter"/>
</dbReference>
<reference evidence="6 7" key="1">
    <citation type="submission" date="2016-05" db="EMBL/GenBank/DDBJ databases">
        <title>Comparative analysis of secretome profiles of manganese(II)-oxidizing ascomycete fungi.</title>
        <authorList>
            <consortium name="DOE Joint Genome Institute"/>
            <person name="Zeiner C.A."/>
            <person name="Purvine S.O."/>
            <person name="Zink E.M."/>
            <person name="Wu S."/>
            <person name="Pasa-Tolic L."/>
            <person name="Chaput D.L."/>
            <person name="Haridas S."/>
            <person name="Grigoriev I.V."/>
            <person name="Santelli C.M."/>
            <person name="Hansel C.M."/>
        </authorList>
    </citation>
    <scope>NUCLEOTIDE SEQUENCE [LARGE SCALE GENOMIC DNA]</scope>
    <source>
        <strain evidence="6 7">AP3s5-JAC2a</strain>
    </source>
</reference>
<dbReference type="RefSeq" id="XP_018042749.1">
    <property type="nucleotide sequence ID" value="XM_018176458.1"/>
</dbReference>
<keyword evidence="7" id="KW-1185">Reference proteome</keyword>
<dbReference type="InterPro" id="IPR036259">
    <property type="entry name" value="MFS_trans_sf"/>
</dbReference>
<keyword evidence="5" id="KW-0472">Membrane</keyword>
<evidence type="ECO:0000313" key="6">
    <source>
        <dbReference type="EMBL" id="OAG12384.1"/>
    </source>
</evidence>
<keyword evidence="3" id="KW-0812">Transmembrane</keyword>
<evidence type="ECO:0000313" key="7">
    <source>
        <dbReference type="Proteomes" id="UP000077069"/>
    </source>
</evidence>
<dbReference type="GO" id="GO:0016020">
    <property type="term" value="C:membrane"/>
    <property type="evidence" value="ECO:0007669"/>
    <property type="project" value="UniProtKB-SubCell"/>
</dbReference>
<dbReference type="EMBL" id="KV441548">
    <property type="protein sequence ID" value="OAG12384.1"/>
    <property type="molecule type" value="Genomic_DNA"/>
</dbReference>
<evidence type="ECO:0000256" key="1">
    <source>
        <dbReference type="ARBA" id="ARBA00004141"/>
    </source>
</evidence>
<proteinExistence type="predicted"/>
<dbReference type="SUPFAM" id="SSF103473">
    <property type="entry name" value="MFS general substrate transporter"/>
    <property type="match status" value="1"/>
</dbReference>
<dbReference type="OrthoDB" id="3639251at2759"/>
<evidence type="ECO:0008006" key="8">
    <source>
        <dbReference type="Google" id="ProtNLM"/>
    </source>
</evidence>
<dbReference type="Proteomes" id="UP000077069">
    <property type="component" value="Unassembled WGS sequence"/>
</dbReference>
<dbReference type="InParanoid" id="A0A177CXU0"/>
<protein>
    <recommendedName>
        <fullName evidence="8">Major facilitator superfamily (MFS) profile domain-containing protein</fullName>
    </recommendedName>
</protein>
<keyword evidence="2" id="KW-0813">Transport</keyword>
<dbReference type="AlphaFoldDB" id="A0A177CXU0"/>
<dbReference type="Gene3D" id="1.20.1250.20">
    <property type="entry name" value="MFS general substrate transporter like domains"/>
    <property type="match status" value="1"/>
</dbReference>
<dbReference type="GeneID" id="28759944"/>
<evidence type="ECO:0000256" key="5">
    <source>
        <dbReference type="ARBA" id="ARBA00023136"/>
    </source>
</evidence>
<evidence type="ECO:0000256" key="4">
    <source>
        <dbReference type="ARBA" id="ARBA00022989"/>
    </source>
</evidence>
<sequence length="143" mass="16100">MLMQRLDVYVMSWATFGCFFRLLDSGKITNTYVSWTKEGLNFDGNQCNLLTTFSHVGTWSAISRLNFSLLGSALQSTSLTVKLLLVISTFCFEGVPNVKTVFALRFILGMLESPFAVGVLTLMGSWYTPRELFKRFAIFYSAS</sequence>
<comment type="subcellular location">
    <subcellularLocation>
        <location evidence="1">Membrane</location>
        <topology evidence="1">Multi-pass membrane protein</topology>
    </subcellularLocation>
</comment>
<organism evidence="6 7">
    <name type="scientific">Paraphaeosphaeria sporulosa</name>
    <dbReference type="NCBI Taxonomy" id="1460663"/>
    <lineage>
        <taxon>Eukaryota</taxon>
        <taxon>Fungi</taxon>
        <taxon>Dikarya</taxon>
        <taxon>Ascomycota</taxon>
        <taxon>Pezizomycotina</taxon>
        <taxon>Dothideomycetes</taxon>
        <taxon>Pleosporomycetidae</taxon>
        <taxon>Pleosporales</taxon>
        <taxon>Massarineae</taxon>
        <taxon>Didymosphaeriaceae</taxon>
        <taxon>Paraphaeosphaeria</taxon>
    </lineage>
</organism>
<dbReference type="PANTHER" id="PTHR43791">
    <property type="entry name" value="PERMEASE-RELATED"/>
    <property type="match status" value="1"/>
</dbReference>
<accession>A0A177CXU0</accession>
<dbReference type="PROSITE" id="PS51257">
    <property type="entry name" value="PROKAR_LIPOPROTEIN"/>
    <property type="match status" value="1"/>
</dbReference>
<dbReference type="PANTHER" id="PTHR43791:SF36">
    <property type="entry name" value="TRANSPORTER, PUTATIVE (AFU_ORTHOLOGUE AFUA_6G08340)-RELATED"/>
    <property type="match status" value="1"/>
</dbReference>